<dbReference type="Proteomes" id="UP000294664">
    <property type="component" value="Unassembled WGS sequence"/>
</dbReference>
<gene>
    <name evidence="1" type="ORF">EDC64_11520</name>
</gene>
<reference evidence="1 2" key="1">
    <citation type="submission" date="2019-03" db="EMBL/GenBank/DDBJ databases">
        <title>Genomic Encyclopedia of Type Strains, Phase IV (KMG-IV): sequencing the most valuable type-strain genomes for metagenomic binning, comparative biology and taxonomic classification.</title>
        <authorList>
            <person name="Goeker M."/>
        </authorList>
    </citation>
    <scope>NUCLEOTIDE SEQUENCE [LARGE SCALE GENOMIC DNA]</scope>
    <source>
        <strain evidence="1 2">DSM 9035</strain>
    </source>
</reference>
<name>A0A4R3LQV2_9HYPH</name>
<accession>A0A4R3LQV2</accession>
<dbReference type="AlphaFoldDB" id="A0A4R3LQV2"/>
<evidence type="ECO:0000313" key="2">
    <source>
        <dbReference type="Proteomes" id="UP000294664"/>
    </source>
</evidence>
<sequence>MSKASNANAAEVHNQVMMMLGHEIFDPDIGKCVLVDHAFIVAGGEITKAERNWLGSKLDATKRSQILFMDREDILNLFVVTSLPLPAGAVPATVAADDDDLHF</sequence>
<organism evidence="1 2">
    <name type="scientific">Aquabacter spiritensis</name>
    <dbReference type="NCBI Taxonomy" id="933073"/>
    <lineage>
        <taxon>Bacteria</taxon>
        <taxon>Pseudomonadati</taxon>
        <taxon>Pseudomonadota</taxon>
        <taxon>Alphaproteobacteria</taxon>
        <taxon>Hyphomicrobiales</taxon>
        <taxon>Xanthobacteraceae</taxon>
        <taxon>Aquabacter</taxon>
    </lineage>
</organism>
<dbReference type="EMBL" id="SMAI01000015">
    <property type="protein sequence ID" value="TCT01989.1"/>
    <property type="molecule type" value="Genomic_DNA"/>
</dbReference>
<evidence type="ECO:0000313" key="1">
    <source>
        <dbReference type="EMBL" id="TCT01989.1"/>
    </source>
</evidence>
<comment type="caution">
    <text evidence="1">The sequence shown here is derived from an EMBL/GenBank/DDBJ whole genome shotgun (WGS) entry which is preliminary data.</text>
</comment>
<protein>
    <submittedName>
        <fullName evidence="1">Uncharacterized protein</fullName>
    </submittedName>
</protein>
<dbReference type="RefSeq" id="WP_207916142.1">
    <property type="nucleotide sequence ID" value="NZ_SMAI01000015.1"/>
</dbReference>
<proteinExistence type="predicted"/>
<keyword evidence="2" id="KW-1185">Reference proteome</keyword>